<dbReference type="EMBL" id="JACHMP010000001">
    <property type="protein sequence ID" value="MBB5822262.1"/>
    <property type="molecule type" value="Genomic_DNA"/>
</dbReference>
<keyword evidence="3" id="KW-1185">Reference proteome</keyword>
<dbReference type="Proteomes" id="UP000540685">
    <property type="component" value="Unassembled WGS sequence"/>
</dbReference>
<dbReference type="AlphaFoldDB" id="A0A7W9IKB3"/>
<feature type="domain" description="DUF397" evidence="1">
    <location>
        <begin position="6"/>
        <end position="72"/>
    </location>
</feature>
<proteinExistence type="predicted"/>
<dbReference type="Pfam" id="PF04149">
    <property type="entry name" value="DUF397"/>
    <property type="match status" value="1"/>
</dbReference>
<dbReference type="RefSeq" id="WP_184544549.1">
    <property type="nucleotide sequence ID" value="NZ_JACHMP010000001.1"/>
</dbReference>
<reference evidence="2 3" key="1">
    <citation type="submission" date="2020-08" db="EMBL/GenBank/DDBJ databases">
        <title>Sequencing the genomes of 1000 actinobacteria strains.</title>
        <authorList>
            <person name="Klenk H.-P."/>
        </authorList>
    </citation>
    <scope>NUCLEOTIDE SEQUENCE [LARGE SCALE GENOMIC DNA]</scope>
    <source>
        <strain evidence="2 3">DSM 46887</strain>
    </source>
</reference>
<evidence type="ECO:0000313" key="2">
    <source>
        <dbReference type="EMBL" id="MBB5822262.1"/>
    </source>
</evidence>
<protein>
    <recommendedName>
        <fullName evidence="1">DUF397 domain-containing protein</fullName>
    </recommendedName>
</protein>
<accession>A0A7W9IKB3</accession>
<comment type="caution">
    <text evidence="2">The sequence shown here is derived from an EMBL/GenBank/DDBJ whole genome shotgun (WGS) entry which is preliminary data.</text>
</comment>
<organism evidence="2 3">
    <name type="scientific">Streptosporangium becharense</name>
    <dbReference type="NCBI Taxonomy" id="1816182"/>
    <lineage>
        <taxon>Bacteria</taxon>
        <taxon>Bacillati</taxon>
        <taxon>Actinomycetota</taxon>
        <taxon>Actinomycetes</taxon>
        <taxon>Streptosporangiales</taxon>
        <taxon>Streptosporangiaceae</taxon>
        <taxon>Streptosporangium</taxon>
    </lineage>
</organism>
<name>A0A7W9IKB3_9ACTN</name>
<evidence type="ECO:0000313" key="3">
    <source>
        <dbReference type="Proteomes" id="UP000540685"/>
    </source>
</evidence>
<dbReference type="InterPro" id="IPR007278">
    <property type="entry name" value="DUF397"/>
</dbReference>
<sequence length="82" mass="8676">MDLTGAKWFKSSLSGDNGGNCVEVAELTDTADGPAHKAGHPDLIAVRDSKDPDGPKLFFTPAEWAAFVNGVKAAEFDPPHHT</sequence>
<evidence type="ECO:0000259" key="1">
    <source>
        <dbReference type="Pfam" id="PF04149"/>
    </source>
</evidence>
<gene>
    <name evidence="2" type="ORF">F4562_005324</name>
</gene>